<dbReference type="InParanoid" id="D8UBJ2"/>
<dbReference type="Proteomes" id="UP000001058">
    <property type="component" value="Unassembled WGS sequence"/>
</dbReference>
<feature type="compositionally biased region" description="Polar residues" evidence="1">
    <location>
        <begin position="164"/>
        <end position="182"/>
    </location>
</feature>
<proteinExistence type="predicted"/>
<organism evidence="3">
    <name type="scientific">Volvox carteri f. nagariensis</name>
    <dbReference type="NCBI Taxonomy" id="3068"/>
    <lineage>
        <taxon>Eukaryota</taxon>
        <taxon>Viridiplantae</taxon>
        <taxon>Chlorophyta</taxon>
        <taxon>core chlorophytes</taxon>
        <taxon>Chlorophyceae</taxon>
        <taxon>CS clade</taxon>
        <taxon>Chlamydomonadales</taxon>
        <taxon>Volvocaceae</taxon>
        <taxon>Volvox</taxon>
    </lineage>
</organism>
<gene>
    <name evidence="2" type="ORF">VOLCADRAFT_119223</name>
</gene>
<dbReference type="AlphaFoldDB" id="D8UBJ2"/>
<dbReference type="EMBL" id="GL378377">
    <property type="protein sequence ID" value="EFJ42897.1"/>
    <property type="molecule type" value="Genomic_DNA"/>
</dbReference>
<keyword evidence="3" id="KW-1185">Reference proteome</keyword>
<feature type="region of interest" description="Disordered" evidence="1">
    <location>
        <begin position="164"/>
        <end position="197"/>
    </location>
</feature>
<dbReference type="GeneID" id="9615151"/>
<evidence type="ECO:0000313" key="2">
    <source>
        <dbReference type="EMBL" id="EFJ42897.1"/>
    </source>
</evidence>
<dbReference type="OrthoDB" id="544906at2759"/>
<dbReference type="RefSeq" id="XP_002955937.1">
    <property type="nucleotide sequence ID" value="XM_002955891.1"/>
</dbReference>
<evidence type="ECO:0000313" key="3">
    <source>
        <dbReference type="Proteomes" id="UP000001058"/>
    </source>
</evidence>
<accession>D8UBJ2</accession>
<evidence type="ECO:0000256" key="1">
    <source>
        <dbReference type="SAM" id="MobiDB-lite"/>
    </source>
</evidence>
<reference evidence="2 3" key="1">
    <citation type="journal article" date="2010" name="Science">
        <title>Genomic analysis of organismal complexity in the multicellular green alga Volvox carteri.</title>
        <authorList>
            <person name="Prochnik S.E."/>
            <person name="Umen J."/>
            <person name="Nedelcu A.M."/>
            <person name="Hallmann A."/>
            <person name="Miller S.M."/>
            <person name="Nishii I."/>
            <person name="Ferris P."/>
            <person name="Kuo A."/>
            <person name="Mitros T."/>
            <person name="Fritz-Laylin L.K."/>
            <person name="Hellsten U."/>
            <person name="Chapman J."/>
            <person name="Simakov O."/>
            <person name="Rensing S.A."/>
            <person name="Terry A."/>
            <person name="Pangilinan J."/>
            <person name="Kapitonov V."/>
            <person name="Jurka J."/>
            <person name="Salamov A."/>
            <person name="Shapiro H."/>
            <person name="Schmutz J."/>
            <person name="Grimwood J."/>
            <person name="Lindquist E."/>
            <person name="Lucas S."/>
            <person name="Grigoriev I.V."/>
            <person name="Schmitt R."/>
            <person name="Kirk D."/>
            <person name="Rokhsar D.S."/>
        </authorList>
    </citation>
    <scope>NUCLEOTIDE SEQUENCE [LARGE SCALE GENOMIC DNA]</scope>
    <source>
        <strain evidence="3">f. Nagariensis / Eve</strain>
    </source>
</reference>
<dbReference type="KEGG" id="vcn:VOLCADRAFT_119223"/>
<protein>
    <submittedName>
        <fullName evidence="2">Uncharacterized protein</fullName>
    </submittedName>
</protein>
<name>D8UBJ2_VOLCA</name>
<feature type="region of interest" description="Disordered" evidence="1">
    <location>
        <begin position="377"/>
        <end position="398"/>
    </location>
</feature>
<sequence>MPWSCEVLANALTLASPIAACYCARLLTRLFAQLEETSAIVANRNFPQSRSLACSGTEAVLIPPAPCRSESGQHHENQAVNGCFQYSNATFVLQSNDGSGVDAMDAEDEELDFCILTPQQALGVLGDHAPLYAKIFLNGYTFVADQSEPGTILSVDEYADRMHSSASRDQSLGGSSITCSPGDSQVADAKSDADASSRSMGGASSISHFSSISGSLSLTSCNLTSYISCGQPDYSSDPTVSRRSSFEVQLLPSKCSARIQLTRRTTLEEVNVEGSYFNTTSQTCPANLDDVSAPDKAQAHIWATVTIVTTVTAVACGFLGLAKKCLGKAPALPLPDGATLESAVPPALRYYLAQARAAGCQDPRDIGEGCEAGVRQRRSSAGDSVTGALSEPGHDGDVSISAGRPGFVRAAVEQLNTQRLVCCHVTPFTASKTSRKPRPLAHRVSASK</sequence>